<dbReference type="InterPro" id="IPR007848">
    <property type="entry name" value="Small_mtfrase_dom"/>
</dbReference>
<evidence type="ECO:0000259" key="1">
    <source>
        <dbReference type="Pfam" id="PF05175"/>
    </source>
</evidence>
<evidence type="ECO:0000313" key="2">
    <source>
        <dbReference type="EMBL" id="CAD7360707.1"/>
    </source>
</evidence>
<gene>
    <name evidence="3" type="ORF">NCTC12218_02402</name>
</gene>
<reference evidence="2 4" key="2">
    <citation type="submission" date="2020-11" db="EMBL/GenBank/DDBJ databases">
        <authorList>
            <consortium name="Pathogen Informatics"/>
        </authorList>
    </citation>
    <scope>NUCLEOTIDE SEQUENCE [LARGE SCALE GENOMIC DNA]</scope>
    <source>
        <strain evidence="2 4">NCTC12218</strain>
    </source>
</reference>
<dbReference type="EMBL" id="UHEF01000001">
    <property type="protein sequence ID" value="SUM90359.1"/>
    <property type="molecule type" value="Genomic_DNA"/>
</dbReference>
<dbReference type="PANTHER" id="PTHR47739:SF1">
    <property type="entry name" value="TRNA1(VAL) (ADENINE(37)-N6)-METHYLTRANSFERASE"/>
    <property type="match status" value="1"/>
</dbReference>
<dbReference type="GO" id="GO:0008168">
    <property type="term" value="F:methyltransferase activity"/>
    <property type="evidence" value="ECO:0007669"/>
    <property type="project" value="UniProtKB-KW"/>
</dbReference>
<sequence length="244" mass="28178">MRTMLQTGERLDYLIREDLRIIQNDAVFSFSTDALLLGHFTKVKKRDCILDMCSGNGVIPLLLSAKGLNPITGVEIQPQLVDMARRSFAYNQLDDRITMLEMDINRLVETFQPASFDLVTCNPPYFKANQAHQHQIEAHKIARHEIFCTLDDCFRVAKHLLKEGGRIVMVHRAERLLDLLEAMRRHRIEPKQLHMVYSKPGQSAQTIVVEGRKGGRQGLKISPPFYVYDENQQYTPEMREVYYG</sequence>
<dbReference type="EMBL" id="LR962863">
    <property type="protein sequence ID" value="CAD7360707.1"/>
    <property type="molecule type" value="Genomic_DNA"/>
</dbReference>
<reference evidence="3" key="1">
    <citation type="submission" date="2018-06" db="EMBL/GenBank/DDBJ databases">
        <authorList>
            <consortium name="Pathogen Informatics"/>
            <person name="Doyle S."/>
        </authorList>
    </citation>
    <scope>NUCLEOTIDE SEQUENCE [LARGE SCALE GENOMIC DNA]</scope>
    <source>
        <strain evidence="3">NCTC12218</strain>
    </source>
</reference>
<dbReference type="Proteomes" id="UP000264146">
    <property type="component" value="Chromosome"/>
</dbReference>
<accession>A0A7Z7QRC9</accession>
<dbReference type="Gene3D" id="3.40.50.150">
    <property type="entry name" value="Vaccinia Virus protein VP39"/>
    <property type="match status" value="1"/>
</dbReference>
<name>A0A7Z7QRC9_STASC</name>
<dbReference type="CDD" id="cd02440">
    <property type="entry name" value="AdoMet_MTases"/>
    <property type="match status" value="1"/>
</dbReference>
<evidence type="ECO:0000313" key="3">
    <source>
        <dbReference type="EMBL" id="SUM90359.1"/>
    </source>
</evidence>
<dbReference type="PANTHER" id="PTHR47739">
    <property type="entry name" value="TRNA1(VAL) (ADENINE(37)-N6)-METHYLTRANSFERASE"/>
    <property type="match status" value="1"/>
</dbReference>
<dbReference type="InterPro" id="IPR029063">
    <property type="entry name" value="SAM-dependent_MTases_sf"/>
</dbReference>
<keyword evidence="3" id="KW-0489">Methyltransferase</keyword>
<dbReference type="SUPFAM" id="SSF53335">
    <property type="entry name" value="S-adenosyl-L-methionine-dependent methyltransferases"/>
    <property type="match status" value="1"/>
</dbReference>
<proteinExistence type="predicted"/>
<dbReference type="InterPro" id="IPR050210">
    <property type="entry name" value="tRNA_Adenine-N(6)_MTase"/>
</dbReference>
<organism evidence="3">
    <name type="scientific">Staphylococcus schleiferi</name>
    <dbReference type="NCBI Taxonomy" id="1295"/>
    <lineage>
        <taxon>Bacteria</taxon>
        <taxon>Bacillati</taxon>
        <taxon>Bacillota</taxon>
        <taxon>Bacilli</taxon>
        <taxon>Bacillales</taxon>
        <taxon>Staphylococcaceae</taxon>
        <taxon>Staphylococcus</taxon>
    </lineage>
</organism>
<keyword evidence="3" id="KW-0808">Transferase</keyword>
<dbReference type="Pfam" id="PF05175">
    <property type="entry name" value="MTS"/>
    <property type="match status" value="1"/>
</dbReference>
<dbReference type="AlphaFoldDB" id="A0A7Z7QRC9"/>
<feature type="domain" description="Methyltransferase small" evidence="1">
    <location>
        <begin position="21"/>
        <end position="173"/>
    </location>
</feature>
<dbReference type="GO" id="GO:0032259">
    <property type="term" value="P:methylation"/>
    <property type="evidence" value="ECO:0007669"/>
    <property type="project" value="UniProtKB-KW"/>
</dbReference>
<evidence type="ECO:0000313" key="4">
    <source>
        <dbReference type="Proteomes" id="UP000264146"/>
    </source>
</evidence>
<protein>
    <submittedName>
        <fullName evidence="3">O-methyltransferase</fullName>
    </submittedName>
</protein>